<organism evidence="3 4">
    <name type="scientific">Thalassiosira oceanica</name>
    <name type="common">Marine diatom</name>
    <dbReference type="NCBI Taxonomy" id="159749"/>
    <lineage>
        <taxon>Eukaryota</taxon>
        <taxon>Sar</taxon>
        <taxon>Stramenopiles</taxon>
        <taxon>Ochrophyta</taxon>
        <taxon>Bacillariophyta</taxon>
        <taxon>Coscinodiscophyceae</taxon>
        <taxon>Thalassiosirophycidae</taxon>
        <taxon>Thalassiosirales</taxon>
        <taxon>Thalassiosiraceae</taxon>
        <taxon>Thalassiosira</taxon>
    </lineage>
</organism>
<dbReference type="EMBL" id="AGNL01004319">
    <property type="protein sequence ID" value="EJK73663.1"/>
    <property type="molecule type" value="Genomic_DNA"/>
</dbReference>
<dbReference type="eggNOG" id="ENOG502SZ23">
    <property type="taxonomic scope" value="Eukaryota"/>
</dbReference>
<feature type="region of interest" description="Disordered" evidence="2">
    <location>
        <begin position="57"/>
        <end position="96"/>
    </location>
</feature>
<feature type="non-terminal residue" evidence="3">
    <location>
        <position position="1"/>
    </location>
</feature>
<feature type="region of interest" description="Disordered" evidence="2">
    <location>
        <begin position="1"/>
        <end position="23"/>
    </location>
</feature>
<comment type="caution">
    <text evidence="3">The sequence shown here is derived from an EMBL/GenBank/DDBJ whole genome shotgun (WGS) entry which is preliminary data.</text>
</comment>
<keyword evidence="1" id="KW-0175">Coiled coil</keyword>
<sequence>HPPRVRDARRELADPGADLGRAAQKSKAYLRAAASYGGLCIGDVRMQEAFSGEGRWLEGSSWGQQHAGWRARSSPWEANRRRNPPNTPNNMSAEDDDLYGDLATVTVKPATTSQLTFASKQSPVTPSEVGGLQQQVASLKEENETLRRNMGILYRTAKAELERKDKAIDRLQNELDGMKR</sequence>
<evidence type="ECO:0000256" key="1">
    <source>
        <dbReference type="SAM" id="Coils"/>
    </source>
</evidence>
<dbReference type="AlphaFoldDB" id="K0T4M1"/>
<feature type="coiled-coil region" evidence="1">
    <location>
        <begin position="129"/>
        <end position="174"/>
    </location>
</feature>
<evidence type="ECO:0000313" key="4">
    <source>
        <dbReference type="Proteomes" id="UP000266841"/>
    </source>
</evidence>
<feature type="compositionally biased region" description="Basic and acidic residues" evidence="2">
    <location>
        <begin position="1"/>
        <end position="13"/>
    </location>
</feature>
<keyword evidence="4" id="KW-1185">Reference proteome</keyword>
<name>K0T4M1_THAOC</name>
<evidence type="ECO:0000313" key="3">
    <source>
        <dbReference type="EMBL" id="EJK73663.1"/>
    </source>
</evidence>
<evidence type="ECO:0000256" key="2">
    <source>
        <dbReference type="SAM" id="MobiDB-lite"/>
    </source>
</evidence>
<gene>
    <name evidence="3" type="ORF">THAOC_04699</name>
</gene>
<protein>
    <submittedName>
        <fullName evidence="3">Uncharacterized protein</fullName>
    </submittedName>
</protein>
<accession>K0T4M1</accession>
<dbReference type="Proteomes" id="UP000266841">
    <property type="component" value="Unassembled WGS sequence"/>
</dbReference>
<reference evidence="3 4" key="1">
    <citation type="journal article" date="2012" name="Genome Biol.">
        <title>Genome and low-iron response of an oceanic diatom adapted to chronic iron limitation.</title>
        <authorList>
            <person name="Lommer M."/>
            <person name="Specht M."/>
            <person name="Roy A.S."/>
            <person name="Kraemer L."/>
            <person name="Andreson R."/>
            <person name="Gutowska M.A."/>
            <person name="Wolf J."/>
            <person name="Bergner S.V."/>
            <person name="Schilhabel M.B."/>
            <person name="Klostermeier U.C."/>
            <person name="Beiko R.G."/>
            <person name="Rosenstiel P."/>
            <person name="Hippler M."/>
            <person name="Laroche J."/>
        </authorList>
    </citation>
    <scope>NUCLEOTIDE SEQUENCE [LARGE SCALE GENOMIC DNA]</scope>
    <source>
        <strain evidence="3 4">CCMP1005</strain>
    </source>
</reference>
<proteinExistence type="predicted"/>
<dbReference type="OrthoDB" id="47479at2759"/>